<proteinExistence type="predicted"/>
<organism evidence="2 3">
    <name type="scientific">Mycobacterium alsense</name>
    <dbReference type="NCBI Taxonomy" id="324058"/>
    <lineage>
        <taxon>Bacteria</taxon>
        <taxon>Bacillati</taxon>
        <taxon>Actinomycetota</taxon>
        <taxon>Actinomycetes</taxon>
        <taxon>Mycobacteriales</taxon>
        <taxon>Mycobacteriaceae</taxon>
        <taxon>Mycobacterium</taxon>
    </lineage>
</organism>
<protein>
    <recommendedName>
        <fullName evidence="4">DUF222 domain-containing protein</fullName>
    </recommendedName>
</protein>
<reference evidence="2 3" key="1">
    <citation type="submission" date="2017-02" db="EMBL/GenBank/DDBJ databases">
        <title>The new phylogeny of genus Mycobacterium.</title>
        <authorList>
            <person name="Tortoli E."/>
            <person name="Trovato A."/>
            <person name="Cirillo D.M."/>
        </authorList>
    </citation>
    <scope>NUCLEOTIDE SEQUENCE [LARGE SCALE GENOMIC DNA]</scope>
    <source>
        <strain evidence="2 3">DSM 45230</strain>
    </source>
</reference>
<evidence type="ECO:0000313" key="3">
    <source>
        <dbReference type="Proteomes" id="UP000192319"/>
    </source>
</evidence>
<evidence type="ECO:0000313" key="2">
    <source>
        <dbReference type="EMBL" id="OQZ88039.1"/>
    </source>
</evidence>
<dbReference type="EMBL" id="MVHD01000073">
    <property type="protein sequence ID" value="OQZ88039.1"/>
    <property type="molecule type" value="Genomic_DNA"/>
</dbReference>
<gene>
    <name evidence="2" type="ORF">BST11_24930</name>
</gene>
<sequence length="121" mass="13590">MSVSAGRRLRESLDAALARESARRGLPLRWDEREAHHIDAAVRAADHVAKLQRLLNAELRGEKRASIAAKMMAEIRLQDQVVADHLARIQIGDLPVAKSPQHRDAAQQRWGENRPPKRRGA</sequence>
<accession>A0ABX3R294</accession>
<feature type="region of interest" description="Disordered" evidence="1">
    <location>
        <begin position="94"/>
        <end position="121"/>
    </location>
</feature>
<comment type="caution">
    <text evidence="2">The sequence shown here is derived from an EMBL/GenBank/DDBJ whole genome shotgun (WGS) entry which is preliminary data.</text>
</comment>
<keyword evidence="3" id="KW-1185">Reference proteome</keyword>
<name>A0ABX3R294_9MYCO</name>
<evidence type="ECO:0000256" key="1">
    <source>
        <dbReference type="SAM" id="MobiDB-lite"/>
    </source>
</evidence>
<feature type="compositionally biased region" description="Basic and acidic residues" evidence="1">
    <location>
        <begin position="101"/>
        <end position="115"/>
    </location>
</feature>
<dbReference type="Proteomes" id="UP000192319">
    <property type="component" value="Unassembled WGS sequence"/>
</dbReference>
<evidence type="ECO:0008006" key="4">
    <source>
        <dbReference type="Google" id="ProtNLM"/>
    </source>
</evidence>